<dbReference type="RefSeq" id="WP_212692122.1">
    <property type="nucleotide sequence ID" value="NZ_CP058561.1"/>
</dbReference>
<keyword evidence="2" id="KW-1185">Reference proteome</keyword>
<organism evidence="1 2">
    <name type="scientific">Vallitalea guaymasensis</name>
    <dbReference type="NCBI Taxonomy" id="1185412"/>
    <lineage>
        <taxon>Bacteria</taxon>
        <taxon>Bacillati</taxon>
        <taxon>Bacillota</taxon>
        <taxon>Clostridia</taxon>
        <taxon>Lachnospirales</taxon>
        <taxon>Vallitaleaceae</taxon>
        <taxon>Vallitalea</taxon>
    </lineage>
</organism>
<gene>
    <name evidence="1" type="ORF">HYG85_02345</name>
</gene>
<reference evidence="1 2" key="1">
    <citation type="submission" date="2020-07" db="EMBL/GenBank/DDBJ databases">
        <title>Vallitalea guaymasensis genome.</title>
        <authorList>
            <person name="Postec A."/>
        </authorList>
    </citation>
    <scope>NUCLEOTIDE SEQUENCE [LARGE SCALE GENOMIC DNA]</scope>
    <source>
        <strain evidence="1 2">Ra1766G1</strain>
    </source>
</reference>
<dbReference type="Pfam" id="PF10974">
    <property type="entry name" value="DUF2804"/>
    <property type="match status" value="1"/>
</dbReference>
<protein>
    <submittedName>
        <fullName evidence="1">DUF2804 domain-containing protein</fullName>
    </submittedName>
</protein>
<name>A0A8J8M7I0_9FIRM</name>
<evidence type="ECO:0000313" key="2">
    <source>
        <dbReference type="Proteomes" id="UP000677305"/>
    </source>
</evidence>
<accession>A0A8J8M7I0</accession>
<dbReference type="EMBL" id="CP058561">
    <property type="protein sequence ID" value="QUH27814.1"/>
    <property type="molecule type" value="Genomic_DNA"/>
</dbReference>
<dbReference type="AlphaFoldDB" id="A0A8J8M7I0"/>
<sequence length="350" mass="41197">MEGYTREVKNQINSLVDQDGKFQFGTYNKPVKELNMLDAKKPLGFPFGKHFKNLRLKEWEAFQAGNQDVFMLGAVYNTKTSALNQLSIYDKRNNKLYNYRKYCIPWKQILSTSMYQSESKYISKDFMMIIYNNLEEGKINIIVKIRSKNDLPNIKLEITAFHLTEPIVICQPFDTNRGLYSHKALMNMEGILYLGKEKIIFDKDTAFTIIDDHKGYYPNNVKYDWVTGCINNKDTGLIGFNLTDNQIKDHEKYNENCLWMNGNMQVLPPIKFKRSVKDDKEVWKIKDEYGMVNILFYPLAKLKLKFNYGIIYSDYEGPMGTFRGYIKDKDDNKIMLDKFFGMGEKKRYRV</sequence>
<proteinExistence type="predicted"/>
<dbReference type="Proteomes" id="UP000677305">
    <property type="component" value="Chromosome"/>
</dbReference>
<dbReference type="KEGG" id="vgu:HYG85_02345"/>
<dbReference type="PANTHER" id="PTHR35868">
    <property type="entry name" value="DUF2804 DOMAIN-CONTAINING PROTEIN-RELATED"/>
    <property type="match status" value="1"/>
</dbReference>
<dbReference type="PANTHER" id="PTHR35868:SF4">
    <property type="entry name" value="DUF2804 DOMAIN-CONTAINING PROTEIN"/>
    <property type="match status" value="1"/>
</dbReference>
<dbReference type="InterPro" id="IPR021243">
    <property type="entry name" value="DUF2804"/>
</dbReference>
<evidence type="ECO:0000313" key="1">
    <source>
        <dbReference type="EMBL" id="QUH27814.1"/>
    </source>
</evidence>